<evidence type="ECO:0000313" key="1">
    <source>
        <dbReference type="EMBL" id="KAJ0201683.1"/>
    </source>
</evidence>
<proteinExistence type="predicted"/>
<sequence length="120" mass="13549">MINFVSHTSLNALSISIPELFQVCAIITKLSPSWKDFSKRMMHKSEDYSLDNLMKHLRIEEETRIRDKQGKFGQSVHYVSAGGSCHKGKSGGKNKKNFGPKKQCNAPFLFWKEKEGGSKG</sequence>
<dbReference type="Pfam" id="PF14223">
    <property type="entry name" value="Retrotran_gag_2"/>
    <property type="match status" value="1"/>
</dbReference>
<dbReference type="Proteomes" id="UP000235145">
    <property type="component" value="Unassembled WGS sequence"/>
</dbReference>
<dbReference type="PANTHER" id="PTHR47592:SF30">
    <property type="entry name" value="CCHC-TYPE DOMAIN-CONTAINING PROTEIN"/>
    <property type="match status" value="1"/>
</dbReference>
<name>A0A9R1VBC0_LACSA</name>
<organism evidence="1 2">
    <name type="scientific">Lactuca sativa</name>
    <name type="common">Garden lettuce</name>
    <dbReference type="NCBI Taxonomy" id="4236"/>
    <lineage>
        <taxon>Eukaryota</taxon>
        <taxon>Viridiplantae</taxon>
        <taxon>Streptophyta</taxon>
        <taxon>Embryophyta</taxon>
        <taxon>Tracheophyta</taxon>
        <taxon>Spermatophyta</taxon>
        <taxon>Magnoliopsida</taxon>
        <taxon>eudicotyledons</taxon>
        <taxon>Gunneridae</taxon>
        <taxon>Pentapetalae</taxon>
        <taxon>asterids</taxon>
        <taxon>campanulids</taxon>
        <taxon>Asterales</taxon>
        <taxon>Asteraceae</taxon>
        <taxon>Cichorioideae</taxon>
        <taxon>Cichorieae</taxon>
        <taxon>Lactucinae</taxon>
        <taxon>Lactuca</taxon>
    </lineage>
</organism>
<protein>
    <submittedName>
        <fullName evidence="1">Uncharacterized protein</fullName>
    </submittedName>
</protein>
<comment type="caution">
    <text evidence="1">The sequence shown here is derived from an EMBL/GenBank/DDBJ whole genome shotgun (WGS) entry which is preliminary data.</text>
</comment>
<evidence type="ECO:0000313" key="2">
    <source>
        <dbReference type="Proteomes" id="UP000235145"/>
    </source>
</evidence>
<dbReference type="EMBL" id="NBSK02000006">
    <property type="protein sequence ID" value="KAJ0201683.1"/>
    <property type="molecule type" value="Genomic_DNA"/>
</dbReference>
<accession>A0A9R1VBC0</accession>
<reference evidence="1 2" key="1">
    <citation type="journal article" date="2017" name="Nat. Commun.">
        <title>Genome assembly with in vitro proximity ligation data and whole-genome triplication in lettuce.</title>
        <authorList>
            <person name="Reyes-Chin-Wo S."/>
            <person name="Wang Z."/>
            <person name="Yang X."/>
            <person name="Kozik A."/>
            <person name="Arikit S."/>
            <person name="Song C."/>
            <person name="Xia L."/>
            <person name="Froenicke L."/>
            <person name="Lavelle D.O."/>
            <person name="Truco M.J."/>
            <person name="Xia R."/>
            <person name="Zhu S."/>
            <person name="Xu C."/>
            <person name="Xu H."/>
            <person name="Xu X."/>
            <person name="Cox K."/>
            <person name="Korf I."/>
            <person name="Meyers B.C."/>
            <person name="Michelmore R.W."/>
        </authorList>
    </citation>
    <scope>NUCLEOTIDE SEQUENCE [LARGE SCALE GENOMIC DNA]</scope>
    <source>
        <strain evidence="2">cv. Salinas</strain>
        <tissue evidence="1">Seedlings</tissue>
    </source>
</reference>
<gene>
    <name evidence="1" type="ORF">LSAT_V11C600310780</name>
</gene>
<keyword evidence="2" id="KW-1185">Reference proteome</keyword>
<dbReference type="AlphaFoldDB" id="A0A9R1VBC0"/>
<dbReference type="PANTHER" id="PTHR47592">
    <property type="entry name" value="PBF68 PROTEIN"/>
    <property type="match status" value="1"/>
</dbReference>